<evidence type="ECO:0000313" key="3">
    <source>
        <dbReference type="EMBL" id="CAK0826880.1"/>
    </source>
</evidence>
<dbReference type="EMBL" id="CAUYUJ010003578">
    <property type="protein sequence ID" value="CAK0805876.1"/>
    <property type="molecule type" value="Genomic_DNA"/>
</dbReference>
<feature type="non-terminal residue" evidence="3">
    <location>
        <position position="1"/>
    </location>
</feature>
<accession>A0ABN9S586</accession>
<feature type="compositionally biased region" description="Low complexity" evidence="1">
    <location>
        <begin position="241"/>
        <end position="258"/>
    </location>
</feature>
<evidence type="ECO:0000313" key="4">
    <source>
        <dbReference type="Proteomes" id="UP001189429"/>
    </source>
</evidence>
<reference evidence="3" key="1">
    <citation type="submission" date="2023-10" db="EMBL/GenBank/DDBJ databases">
        <authorList>
            <person name="Chen Y."/>
            <person name="Shah S."/>
            <person name="Dougan E. K."/>
            <person name="Thang M."/>
            <person name="Chan C."/>
        </authorList>
    </citation>
    <scope>NUCLEOTIDE SEQUENCE [LARGE SCALE GENOMIC DNA]</scope>
</reference>
<protein>
    <submittedName>
        <fullName evidence="3">Uncharacterized protein</fullName>
    </submittedName>
</protein>
<keyword evidence="4" id="KW-1185">Reference proteome</keyword>
<feature type="compositionally biased region" description="Basic and acidic residues" evidence="1">
    <location>
        <begin position="166"/>
        <end position="183"/>
    </location>
</feature>
<name>A0ABN9S586_9DINO</name>
<feature type="region of interest" description="Disordered" evidence="1">
    <location>
        <begin position="164"/>
        <end position="263"/>
    </location>
</feature>
<gene>
    <name evidence="2" type="ORF">PCOR1329_LOCUS12290</name>
    <name evidence="3" type="ORF">PCOR1329_LOCUS26555</name>
</gene>
<proteinExistence type="predicted"/>
<comment type="caution">
    <text evidence="3">The sequence shown here is derived from an EMBL/GenBank/DDBJ whole genome shotgun (WGS) entry which is preliminary data.</text>
</comment>
<evidence type="ECO:0000256" key="1">
    <source>
        <dbReference type="SAM" id="MobiDB-lite"/>
    </source>
</evidence>
<feature type="compositionally biased region" description="Low complexity" evidence="1">
    <location>
        <begin position="196"/>
        <end position="229"/>
    </location>
</feature>
<evidence type="ECO:0000313" key="2">
    <source>
        <dbReference type="EMBL" id="CAK0805876.1"/>
    </source>
</evidence>
<dbReference type="Proteomes" id="UP001189429">
    <property type="component" value="Unassembled WGS sequence"/>
</dbReference>
<organism evidence="3 4">
    <name type="scientific">Prorocentrum cordatum</name>
    <dbReference type="NCBI Taxonomy" id="2364126"/>
    <lineage>
        <taxon>Eukaryota</taxon>
        <taxon>Sar</taxon>
        <taxon>Alveolata</taxon>
        <taxon>Dinophyceae</taxon>
        <taxon>Prorocentrales</taxon>
        <taxon>Prorocentraceae</taxon>
        <taxon>Prorocentrum</taxon>
    </lineage>
</organism>
<sequence length="285" mass="28568">AAISKKRGGQGKGRAAANPALEAQLAATIAAQPMSTQAKAAQALLEAIREENKKKKEAAVPATQQVTAAAARAQRCQTAFDKAQAAKLKLTLDLEKAGPSTTIDLSALPSESVVEDSAFTIKLGPEFANDDGALEASVVDEIDNRKKAVLGALVHTLRASFSEAQSKLKERSEKLSEVRETISKRRRQVSPAPPQASAEMAAPAGCAGPPAGGAASAAAASAASSASRGPGAGGGVGGASGATPGAAATPTGSATPAGDTTEVARIEALRTKLEAEAAELLETAR</sequence>
<feature type="compositionally biased region" description="Gly residues" evidence="1">
    <location>
        <begin position="230"/>
        <end position="240"/>
    </location>
</feature>
<dbReference type="EMBL" id="CAUYUJ010009465">
    <property type="protein sequence ID" value="CAK0826880.1"/>
    <property type="molecule type" value="Genomic_DNA"/>
</dbReference>
<feature type="non-terminal residue" evidence="3">
    <location>
        <position position="285"/>
    </location>
</feature>